<dbReference type="EMBL" id="PHWZ01000035">
    <property type="protein sequence ID" value="TEY81033.1"/>
    <property type="molecule type" value="Genomic_DNA"/>
</dbReference>
<organism evidence="1 2">
    <name type="scientific">Botryotinia calthae</name>
    <dbReference type="NCBI Taxonomy" id="38488"/>
    <lineage>
        <taxon>Eukaryota</taxon>
        <taxon>Fungi</taxon>
        <taxon>Dikarya</taxon>
        <taxon>Ascomycota</taxon>
        <taxon>Pezizomycotina</taxon>
        <taxon>Leotiomycetes</taxon>
        <taxon>Helotiales</taxon>
        <taxon>Sclerotiniaceae</taxon>
        <taxon>Botryotinia</taxon>
    </lineage>
</organism>
<gene>
    <name evidence="1" type="ORF">BOTCAL_0035g00260</name>
</gene>
<sequence length="72" mass="8155">MFDAVPVDLGFGITLPIRELKKVRENSGNNQRLARSSRRFSFHFNRLMPPTFMISDEQDVKDASSNPSGIKS</sequence>
<protein>
    <submittedName>
        <fullName evidence="1">Uncharacterized protein</fullName>
    </submittedName>
</protein>
<accession>A0A4Y8DCY5</accession>
<dbReference type="AlphaFoldDB" id="A0A4Y8DCY5"/>
<comment type="caution">
    <text evidence="1">The sequence shown here is derived from an EMBL/GenBank/DDBJ whole genome shotgun (WGS) entry which is preliminary data.</text>
</comment>
<keyword evidence="2" id="KW-1185">Reference proteome</keyword>
<dbReference type="Proteomes" id="UP000297299">
    <property type="component" value="Unassembled WGS sequence"/>
</dbReference>
<evidence type="ECO:0000313" key="1">
    <source>
        <dbReference type="EMBL" id="TEY81033.1"/>
    </source>
</evidence>
<evidence type="ECO:0000313" key="2">
    <source>
        <dbReference type="Proteomes" id="UP000297299"/>
    </source>
</evidence>
<name>A0A4Y8DCY5_9HELO</name>
<proteinExistence type="predicted"/>
<reference evidence="1 2" key="1">
    <citation type="submission" date="2017-11" db="EMBL/GenBank/DDBJ databases">
        <title>Comparative genomics of Botrytis spp.</title>
        <authorList>
            <person name="Valero-Jimenez C.A."/>
            <person name="Tapia P."/>
            <person name="Veloso J."/>
            <person name="Silva-Moreno E."/>
            <person name="Staats M."/>
            <person name="Valdes J.H."/>
            <person name="Van Kan J.A.L."/>
        </authorList>
    </citation>
    <scope>NUCLEOTIDE SEQUENCE [LARGE SCALE GENOMIC DNA]</scope>
    <source>
        <strain evidence="1 2">MUCL2830</strain>
    </source>
</reference>